<evidence type="ECO:0000256" key="9">
    <source>
        <dbReference type="RuleBase" id="RU361161"/>
    </source>
</evidence>
<dbReference type="Pfam" id="PF01915">
    <property type="entry name" value="Glyco_hydro_3_C"/>
    <property type="match status" value="1"/>
</dbReference>
<dbReference type="InterPro" id="IPR051915">
    <property type="entry name" value="Cellulose_Degrad_GH3"/>
</dbReference>
<dbReference type="InterPro" id="IPR002772">
    <property type="entry name" value="Glyco_hydro_3_C"/>
</dbReference>
<dbReference type="PANTHER" id="PTHR30620">
    <property type="entry name" value="PERIPLASMIC BETA-GLUCOSIDASE-RELATED"/>
    <property type="match status" value="1"/>
</dbReference>
<dbReference type="SUPFAM" id="SSF52279">
    <property type="entry name" value="Beta-D-glucan exohydrolase, C-terminal domain"/>
    <property type="match status" value="1"/>
</dbReference>
<dbReference type="GO" id="GO:0016020">
    <property type="term" value="C:membrane"/>
    <property type="evidence" value="ECO:0007669"/>
    <property type="project" value="InterPro"/>
</dbReference>
<reference evidence="11" key="1">
    <citation type="submission" date="2021-01" db="EMBL/GenBank/DDBJ databases">
        <title>Whole genome shotgun sequence of Spirilliplanes yamanashiensis NBRC 15828.</title>
        <authorList>
            <person name="Komaki H."/>
            <person name="Tamura T."/>
        </authorList>
    </citation>
    <scope>NUCLEOTIDE SEQUENCE</scope>
    <source>
        <strain evidence="11">NBRC 15828</strain>
    </source>
</reference>
<evidence type="ECO:0000313" key="12">
    <source>
        <dbReference type="Proteomes" id="UP000652013"/>
    </source>
</evidence>
<dbReference type="InterPro" id="IPR019800">
    <property type="entry name" value="Glyco_hydro_3_AS"/>
</dbReference>
<sequence>MRIDPAVPAPPPTRRRGRRPLVTGAAALAVLTGMLVVPGSANAAVANIASFGSATATSSEGNSLGPDKAIDGDATTRWSSLFADPQTWTLDLGARAAVQNVVLTWEASHATAYSVETSVDGETWQERYTTTTGDGGADEIATGGDTLRYVRMTGTARVNEYGYSLYEVAVNGEFTEQAVATAVPALTMRERGTANVKVRLNKPATAPVTVQYATKDGTATAGEDYPATTGTLTFPAGSVEQTIAIKGINDTADEPNETFDLVLSQPSAGTIAGPRMTTTITVTDDDVPAGDGQPKTVVDFEGELPFGTPPLGIFPFGANEADMPELSARALDRPGAPAGNQVLEVKYGAESYGGVVHNWSETQDWSAYGGIRFWFHGGNTAPLPPGSGPKINFEIKDGGADGEKSELWTTSFTDDFDGWTLVEIPFANLTYRGDYQPVGGINQVLDLKEMWGYAFTPPSGREGRFAVDEIQVYGNALPPPFATVSTKKPVYPVDEGATATVEVVITTPEGEPLDDDVAVQYATGGGSATAGADYTAASGTLTFAEGTASGTAKTIAVKTKKDSTAEVAETVDVSLTSTPDVAVSKDLPVTVVVNAHGFPYLDKKLSTDKRIADLMKRMTLADKVGQMTQAERQALDAQDDIAQYRLGSLLSGGGSVPRPNEPAAWADMIDAYQLRAKQTPLQIPLIYGVDAVHGHNNVVGATLFPHNIGLGASRDPKLVQKVGTVTATEVRATGVSWDFSPCLCVAREDRWGRTYESFGEDPALVAAMTTIVDGLEGDDLRKNTTVLSTIKHWVGDGGTTFGSSTTGSYTTDQGITQMSEAELRRLHIAPYKDGLARGSGTVMPSYSSVDFGDGKGPLKMHAHKYLITDVLKGELKFDGFVISDWQAIDQIPGDYRSDVVTSVNAGLDMIMVPTEYQTFITNLTDAATKGDVKQARIDDAVKRILKKKFELGLFEQPYADRTHLSKVGSAAHRAVAREAAAKSQTLLKNTGNLLPLKSNAKVYVAGGSADDMGNQNGGWTISWQGQSGPTTKGTTILGGIKEVAPGATVTFSRDASADLAGHDVGVVVVGETPYAEGVGDVGNGRADLTLSAADRAAIDKVCAAMKCAVLVVSGRPMELDATQFAGVEALVASWLPGTEGAGVADTLFGKKPYTGRLPMTWAKTTAQQPINVGDKVYDPAYAYGWGLRTDATKPRVKAARDGLAAALKKPGGGIVDKLKVNLAIAALDVTLQNKNWNADGSVKDSKAVISGLLGASNSLSGSKLAVAAQQEAIVTAIRDVTQKQMVAKATSPKLAQAAALTAVAEHDLLSKKPSVAATKLGQAWNLLQ</sequence>
<dbReference type="Gene3D" id="3.40.50.1700">
    <property type="entry name" value="Glycoside hydrolase family 3 C-terminal domain"/>
    <property type="match status" value="1"/>
</dbReference>
<dbReference type="GO" id="GO:0008810">
    <property type="term" value="F:cellulase activity"/>
    <property type="evidence" value="ECO:0007669"/>
    <property type="project" value="InterPro"/>
</dbReference>
<dbReference type="Gene3D" id="2.60.120.430">
    <property type="entry name" value="Galactose-binding lectin"/>
    <property type="match status" value="1"/>
</dbReference>
<dbReference type="Pfam" id="PF22633">
    <property type="entry name" value="F5_F8_type_C_2"/>
    <property type="match status" value="1"/>
</dbReference>
<dbReference type="InterPro" id="IPR003644">
    <property type="entry name" value="Calx_beta"/>
</dbReference>
<dbReference type="PRINTS" id="PR00133">
    <property type="entry name" value="GLHYDRLASE3"/>
</dbReference>
<feature type="domain" description="F5/8 type C" evidence="10">
    <location>
        <begin position="36"/>
        <end position="173"/>
    </location>
</feature>
<dbReference type="Gene3D" id="3.20.20.300">
    <property type="entry name" value="Glycoside hydrolase, family 3, N-terminal domain"/>
    <property type="match status" value="1"/>
</dbReference>
<dbReference type="SUPFAM" id="SSF51445">
    <property type="entry name" value="(Trans)glycosidases"/>
    <property type="match status" value="1"/>
</dbReference>
<dbReference type="Pfam" id="PF03425">
    <property type="entry name" value="CBM_11"/>
    <property type="match status" value="1"/>
</dbReference>
<comment type="caution">
    <text evidence="11">The sequence shown here is derived from an EMBL/GenBank/DDBJ whole genome shotgun (WGS) entry which is preliminary data.</text>
</comment>
<dbReference type="Pfam" id="PF03160">
    <property type="entry name" value="Calx-beta"/>
    <property type="match status" value="1"/>
</dbReference>
<dbReference type="SMART" id="SM00237">
    <property type="entry name" value="Calx_beta"/>
    <property type="match status" value="2"/>
</dbReference>
<dbReference type="RefSeq" id="WP_203941320.1">
    <property type="nucleotide sequence ID" value="NZ_BAAAGJ010000014.1"/>
</dbReference>
<dbReference type="InterPro" id="IPR017853">
    <property type="entry name" value="GH"/>
</dbReference>
<gene>
    <name evidence="11" type="ORF">Sya03_54880</name>
</gene>
<dbReference type="Proteomes" id="UP000652013">
    <property type="component" value="Unassembled WGS sequence"/>
</dbReference>
<evidence type="ECO:0000256" key="2">
    <source>
        <dbReference type="ARBA" id="ARBA00005336"/>
    </source>
</evidence>
<dbReference type="SUPFAM" id="SSF141072">
    <property type="entry name" value="CalX-like"/>
    <property type="match status" value="2"/>
</dbReference>
<dbReference type="PROSITE" id="PS50022">
    <property type="entry name" value="FA58C_3"/>
    <property type="match status" value="1"/>
</dbReference>
<dbReference type="PANTHER" id="PTHR30620:SF16">
    <property type="entry name" value="LYSOSOMAL BETA GLUCOSIDASE"/>
    <property type="match status" value="1"/>
</dbReference>
<evidence type="ECO:0000256" key="7">
    <source>
        <dbReference type="ARBA" id="ARBA00022837"/>
    </source>
</evidence>
<organism evidence="11 12">
    <name type="scientific">Spirilliplanes yamanashiensis</name>
    <dbReference type="NCBI Taxonomy" id="42233"/>
    <lineage>
        <taxon>Bacteria</taxon>
        <taxon>Bacillati</taxon>
        <taxon>Actinomycetota</taxon>
        <taxon>Actinomycetes</taxon>
        <taxon>Micromonosporales</taxon>
        <taxon>Micromonosporaceae</taxon>
        <taxon>Spirilliplanes</taxon>
    </lineage>
</organism>
<keyword evidence="5" id="KW-0677">Repeat</keyword>
<keyword evidence="6 9" id="KW-0378">Hydrolase</keyword>
<keyword evidence="4" id="KW-0732">Signal</keyword>
<evidence type="ECO:0000256" key="1">
    <source>
        <dbReference type="ARBA" id="ARBA00000448"/>
    </source>
</evidence>
<dbReference type="SUPFAM" id="SSF49785">
    <property type="entry name" value="Galactose-binding domain-like"/>
    <property type="match status" value="2"/>
</dbReference>
<dbReference type="InterPro" id="IPR036881">
    <property type="entry name" value="Glyco_hydro_3_C_sf"/>
</dbReference>
<evidence type="ECO:0000256" key="3">
    <source>
        <dbReference type="ARBA" id="ARBA00012744"/>
    </source>
</evidence>
<keyword evidence="7" id="KW-0106">Calcium</keyword>
<dbReference type="PROSITE" id="PS00775">
    <property type="entry name" value="GLYCOSYL_HYDROL_F3"/>
    <property type="match status" value="1"/>
</dbReference>
<evidence type="ECO:0000256" key="4">
    <source>
        <dbReference type="ARBA" id="ARBA00022729"/>
    </source>
</evidence>
<keyword evidence="8 9" id="KW-0326">Glycosidase</keyword>
<dbReference type="InterPro" id="IPR005087">
    <property type="entry name" value="CBM11"/>
</dbReference>
<dbReference type="GO" id="GO:0030245">
    <property type="term" value="P:cellulose catabolic process"/>
    <property type="evidence" value="ECO:0007669"/>
    <property type="project" value="InterPro"/>
</dbReference>
<dbReference type="EMBL" id="BOOY01000038">
    <property type="protein sequence ID" value="GIJ06136.1"/>
    <property type="molecule type" value="Genomic_DNA"/>
</dbReference>
<proteinExistence type="inferred from homology"/>
<dbReference type="InterPro" id="IPR001764">
    <property type="entry name" value="Glyco_hydro_3_N"/>
</dbReference>
<protein>
    <recommendedName>
        <fullName evidence="3">beta-glucosidase</fullName>
        <ecNumber evidence="3">3.2.1.21</ecNumber>
    </recommendedName>
</protein>
<evidence type="ECO:0000256" key="5">
    <source>
        <dbReference type="ARBA" id="ARBA00022737"/>
    </source>
</evidence>
<dbReference type="InterPro" id="IPR038081">
    <property type="entry name" value="CalX-like_sf"/>
</dbReference>
<evidence type="ECO:0000259" key="10">
    <source>
        <dbReference type="PROSITE" id="PS50022"/>
    </source>
</evidence>
<dbReference type="InterPro" id="IPR000421">
    <property type="entry name" value="FA58C"/>
</dbReference>
<dbReference type="InterPro" id="IPR036962">
    <property type="entry name" value="Glyco_hydro_3_N_sf"/>
</dbReference>
<dbReference type="GO" id="GO:0008422">
    <property type="term" value="F:beta-glucosidase activity"/>
    <property type="evidence" value="ECO:0007669"/>
    <property type="project" value="UniProtKB-EC"/>
</dbReference>
<dbReference type="EC" id="3.2.1.21" evidence="3"/>
<keyword evidence="12" id="KW-1185">Reference proteome</keyword>
<evidence type="ECO:0000256" key="8">
    <source>
        <dbReference type="ARBA" id="ARBA00023295"/>
    </source>
</evidence>
<evidence type="ECO:0000313" key="11">
    <source>
        <dbReference type="EMBL" id="GIJ06136.1"/>
    </source>
</evidence>
<evidence type="ECO:0000256" key="6">
    <source>
        <dbReference type="ARBA" id="ARBA00022801"/>
    </source>
</evidence>
<dbReference type="GO" id="GO:0007154">
    <property type="term" value="P:cell communication"/>
    <property type="evidence" value="ECO:0007669"/>
    <property type="project" value="InterPro"/>
</dbReference>
<dbReference type="Pfam" id="PF00933">
    <property type="entry name" value="Glyco_hydro_3"/>
    <property type="match status" value="1"/>
</dbReference>
<name>A0A8J3YCC5_9ACTN</name>
<dbReference type="InterPro" id="IPR008979">
    <property type="entry name" value="Galactose-bd-like_sf"/>
</dbReference>
<comment type="similarity">
    <text evidence="2 9">Belongs to the glycosyl hydrolase 3 family.</text>
</comment>
<dbReference type="Gene3D" id="2.60.120.260">
    <property type="entry name" value="Galactose-binding domain-like"/>
    <property type="match status" value="1"/>
</dbReference>
<accession>A0A8J3YCC5</accession>
<dbReference type="Gene3D" id="2.60.40.2030">
    <property type="match status" value="2"/>
</dbReference>
<comment type="catalytic activity">
    <reaction evidence="1">
        <text>Hydrolysis of terminal, non-reducing beta-D-glucosyl residues with release of beta-D-glucose.</text>
        <dbReference type="EC" id="3.2.1.21"/>
    </reaction>
</comment>